<reference evidence="1" key="1">
    <citation type="submission" date="2021-07" db="EMBL/GenBank/DDBJ databases">
        <title>Candidatus Kaistella beijingensis sp. nov. isolated from a municipal wastewater treatment plant is involved in sludge foaming.</title>
        <authorList>
            <person name="Song Y."/>
            <person name="Liu S.-J."/>
        </authorList>
    </citation>
    <scope>NUCLEOTIDE SEQUENCE</scope>
    <source>
        <strain evidence="1">DSM 43998</strain>
    </source>
</reference>
<evidence type="ECO:0008006" key="3">
    <source>
        <dbReference type="Google" id="ProtNLM"/>
    </source>
</evidence>
<organism evidence="1 2">
    <name type="scientific">Skermania pinensis</name>
    <dbReference type="NCBI Taxonomy" id="39122"/>
    <lineage>
        <taxon>Bacteria</taxon>
        <taxon>Bacillati</taxon>
        <taxon>Actinomycetota</taxon>
        <taxon>Actinomycetes</taxon>
        <taxon>Mycobacteriales</taxon>
        <taxon>Gordoniaceae</taxon>
        <taxon>Skermania</taxon>
    </lineage>
</organism>
<gene>
    <name evidence="1" type="ORF">KV203_03220</name>
</gene>
<name>A0ABX8SB83_9ACTN</name>
<protein>
    <recommendedName>
        <fullName evidence="3">WXG100 family type VII secretion target</fullName>
    </recommendedName>
</protein>
<evidence type="ECO:0000313" key="1">
    <source>
        <dbReference type="EMBL" id="QXQ14442.1"/>
    </source>
</evidence>
<dbReference type="Gene3D" id="1.10.287.850">
    <property type="entry name" value="HP0062-like domain"/>
    <property type="match status" value="1"/>
</dbReference>
<keyword evidence="2" id="KW-1185">Reference proteome</keyword>
<accession>A0ABX8SB83</accession>
<dbReference type="InterPro" id="IPR029013">
    <property type="entry name" value="HP0062-like_sf"/>
</dbReference>
<dbReference type="EMBL" id="CP079105">
    <property type="protein sequence ID" value="QXQ14442.1"/>
    <property type="molecule type" value="Genomic_DNA"/>
</dbReference>
<dbReference type="Proteomes" id="UP000887023">
    <property type="component" value="Chromosome"/>
</dbReference>
<dbReference type="SUPFAM" id="SSF158414">
    <property type="entry name" value="HP0062-like"/>
    <property type="match status" value="1"/>
</dbReference>
<sequence>MGSVQANPDSLKKLKSDIDRSQREINGAISRVRSSLKGTDWRDSVKDKFEKDMEQVLKSVAAFDANANQLKAYLDKKIQILQTYQGR</sequence>
<evidence type="ECO:0000313" key="2">
    <source>
        <dbReference type="Proteomes" id="UP000887023"/>
    </source>
</evidence>
<proteinExistence type="predicted"/>
<dbReference type="RefSeq" id="WP_066466729.1">
    <property type="nucleotide sequence ID" value="NZ_CBCRUZ010000003.1"/>
</dbReference>